<sequence length="527" mass="59775">MSRSQSTEHYFTFLMRFLDLQYHSQQIDLKPSAPPPEEEAVSKPSPPLPLPPSTTHRDAPALSYRSIVEIEKIMPYFDGKNMPVAQFIHDCKVAKRFLRPADHEFFIALLKAWVKDGASCYLQHRIFTSDDEIYGELKRAYAPSRGLLPDLLGNLSRTRQGIDKKVVDYGLRISRQLRAASDNIRENLEPNLVPGALESAAISALASFTRGLRKEVEEIVDWQNPKSLEAAIDLAIIAEAKIADRAAFDNDPPKNFQRVRAINPSSQSPRLCFNCDKEGHIAPELNYAAIQKELLAIVFAVQHFRPYLYGRKFTIVTDHKPLVWLHNLKNPTSRLARLKEKLRDYDYEIVHKPGRVNANANALSRNPVPISSPNPISPRADDYEHEIERRIFSINCLPEVRERESHRGLAKDGQKLDRQGELARPGGSPQGTAGARESPREELNPGDYHRAVSLYGQEFHLGDLASPNELRCHHVSLLHADGHESHLEEFLHLERQVSHLSTPPDEPSHRKRNADEMEALTTKWETS</sequence>
<dbReference type="EMBL" id="CADCXV010000751">
    <property type="protein sequence ID" value="CAB0034697.1"/>
    <property type="molecule type" value="Genomic_DNA"/>
</dbReference>
<dbReference type="InterPro" id="IPR050951">
    <property type="entry name" value="Retrovirus_Pol_polyprotein"/>
</dbReference>
<evidence type="ECO:0000259" key="8">
    <source>
        <dbReference type="Pfam" id="PF17917"/>
    </source>
</evidence>
<feature type="compositionally biased region" description="Basic and acidic residues" evidence="7">
    <location>
        <begin position="437"/>
        <end position="446"/>
    </location>
</feature>
<dbReference type="SUPFAM" id="SSF56672">
    <property type="entry name" value="DNA/RNA polymerases"/>
    <property type="match status" value="1"/>
</dbReference>
<evidence type="ECO:0000313" key="9">
    <source>
        <dbReference type="EMBL" id="CAB0034697.1"/>
    </source>
</evidence>
<dbReference type="AlphaFoldDB" id="A0A6H5I9Q0"/>
<feature type="region of interest" description="Disordered" evidence="7">
    <location>
        <begin position="360"/>
        <end position="379"/>
    </location>
</feature>
<dbReference type="InterPro" id="IPR043502">
    <property type="entry name" value="DNA/RNA_pol_sf"/>
</dbReference>
<keyword evidence="10" id="KW-1185">Reference proteome</keyword>
<dbReference type="PANTHER" id="PTHR37984">
    <property type="entry name" value="PROTEIN CBG26694"/>
    <property type="match status" value="1"/>
</dbReference>
<evidence type="ECO:0000256" key="7">
    <source>
        <dbReference type="SAM" id="MobiDB-lite"/>
    </source>
</evidence>
<keyword evidence="6" id="KW-0695">RNA-directed DNA polymerase</keyword>
<name>A0A6H5I9Q0_9HYME</name>
<gene>
    <name evidence="9" type="ORF">TBRA_LOCUS6595</name>
</gene>
<dbReference type="GO" id="GO:0016787">
    <property type="term" value="F:hydrolase activity"/>
    <property type="evidence" value="ECO:0007669"/>
    <property type="project" value="UniProtKB-KW"/>
</dbReference>
<keyword evidence="2" id="KW-0548">Nucleotidyltransferase</keyword>
<evidence type="ECO:0000256" key="3">
    <source>
        <dbReference type="ARBA" id="ARBA00022722"/>
    </source>
</evidence>
<dbReference type="OrthoDB" id="7555456at2759"/>
<dbReference type="CDD" id="cd09274">
    <property type="entry name" value="RNase_HI_RT_Ty3"/>
    <property type="match status" value="1"/>
</dbReference>
<evidence type="ECO:0000256" key="2">
    <source>
        <dbReference type="ARBA" id="ARBA00022695"/>
    </source>
</evidence>
<dbReference type="Proteomes" id="UP000479190">
    <property type="component" value="Unassembled WGS sequence"/>
</dbReference>
<keyword evidence="4" id="KW-0255">Endonuclease</keyword>
<dbReference type="PANTHER" id="PTHR37984:SF5">
    <property type="entry name" value="PROTEIN NYNRIN-LIKE"/>
    <property type="match status" value="1"/>
</dbReference>
<organism evidence="9 10">
    <name type="scientific">Trichogramma brassicae</name>
    <dbReference type="NCBI Taxonomy" id="86971"/>
    <lineage>
        <taxon>Eukaryota</taxon>
        <taxon>Metazoa</taxon>
        <taxon>Ecdysozoa</taxon>
        <taxon>Arthropoda</taxon>
        <taxon>Hexapoda</taxon>
        <taxon>Insecta</taxon>
        <taxon>Pterygota</taxon>
        <taxon>Neoptera</taxon>
        <taxon>Endopterygota</taxon>
        <taxon>Hymenoptera</taxon>
        <taxon>Apocrita</taxon>
        <taxon>Proctotrupomorpha</taxon>
        <taxon>Chalcidoidea</taxon>
        <taxon>Trichogrammatidae</taxon>
        <taxon>Trichogramma</taxon>
    </lineage>
</organism>
<dbReference type="Pfam" id="PF17917">
    <property type="entry name" value="RT_RNaseH"/>
    <property type="match status" value="1"/>
</dbReference>
<dbReference type="InterPro" id="IPR041373">
    <property type="entry name" value="RT_RNaseH"/>
</dbReference>
<feature type="region of interest" description="Disordered" evidence="7">
    <location>
        <begin position="498"/>
        <end position="527"/>
    </location>
</feature>
<evidence type="ECO:0000256" key="4">
    <source>
        <dbReference type="ARBA" id="ARBA00022759"/>
    </source>
</evidence>
<evidence type="ECO:0000256" key="6">
    <source>
        <dbReference type="ARBA" id="ARBA00022918"/>
    </source>
</evidence>
<feature type="domain" description="Reverse transcriptase RNase H-like" evidence="8">
    <location>
        <begin position="283"/>
        <end position="345"/>
    </location>
</feature>
<keyword evidence="3" id="KW-0540">Nuclease</keyword>
<dbReference type="GO" id="GO:0004519">
    <property type="term" value="F:endonuclease activity"/>
    <property type="evidence" value="ECO:0007669"/>
    <property type="project" value="UniProtKB-KW"/>
</dbReference>
<keyword evidence="1" id="KW-0808">Transferase</keyword>
<keyword evidence="5" id="KW-0378">Hydrolase</keyword>
<evidence type="ECO:0000256" key="5">
    <source>
        <dbReference type="ARBA" id="ARBA00022801"/>
    </source>
</evidence>
<evidence type="ECO:0000256" key="1">
    <source>
        <dbReference type="ARBA" id="ARBA00022679"/>
    </source>
</evidence>
<feature type="region of interest" description="Disordered" evidence="7">
    <location>
        <begin position="403"/>
        <end position="446"/>
    </location>
</feature>
<reference evidence="9 10" key="1">
    <citation type="submission" date="2020-02" db="EMBL/GenBank/DDBJ databases">
        <authorList>
            <person name="Ferguson B K."/>
        </authorList>
    </citation>
    <scope>NUCLEOTIDE SEQUENCE [LARGE SCALE GENOMIC DNA]</scope>
</reference>
<proteinExistence type="predicted"/>
<dbReference type="GO" id="GO:0003964">
    <property type="term" value="F:RNA-directed DNA polymerase activity"/>
    <property type="evidence" value="ECO:0007669"/>
    <property type="project" value="UniProtKB-KW"/>
</dbReference>
<feature type="compositionally biased region" description="Basic and acidic residues" evidence="7">
    <location>
        <begin position="403"/>
        <end position="421"/>
    </location>
</feature>
<feature type="region of interest" description="Disordered" evidence="7">
    <location>
        <begin position="28"/>
        <end position="58"/>
    </location>
</feature>
<protein>
    <recommendedName>
        <fullName evidence="8">Reverse transcriptase RNase H-like domain-containing protein</fullName>
    </recommendedName>
</protein>
<accession>A0A6H5I9Q0</accession>
<evidence type="ECO:0000313" key="10">
    <source>
        <dbReference type="Proteomes" id="UP000479190"/>
    </source>
</evidence>